<dbReference type="AlphaFoldDB" id="A0A1F4VYW5"/>
<reference evidence="1 2" key="1">
    <citation type="journal article" date="2016" name="Nat. Commun.">
        <title>Thousands of microbial genomes shed light on interconnected biogeochemical processes in an aquifer system.</title>
        <authorList>
            <person name="Anantharaman K."/>
            <person name="Brown C.T."/>
            <person name="Hug L.A."/>
            <person name="Sharon I."/>
            <person name="Castelle C.J."/>
            <person name="Probst A.J."/>
            <person name="Thomas B.C."/>
            <person name="Singh A."/>
            <person name="Wilkins M.J."/>
            <person name="Karaoz U."/>
            <person name="Brodie E.L."/>
            <person name="Williams K.H."/>
            <person name="Hubbard S.S."/>
            <person name="Banfield J.F."/>
        </authorList>
    </citation>
    <scope>NUCLEOTIDE SEQUENCE [LARGE SCALE GENOMIC DNA]</scope>
</reference>
<gene>
    <name evidence="1" type="ORF">A2264_05285</name>
</gene>
<accession>A0A1F4VYW5</accession>
<name>A0A1F4VYW5_UNCKA</name>
<comment type="caution">
    <text evidence="1">The sequence shown here is derived from an EMBL/GenBank/DDBJ whole genome shotgun (WGS) entry which is preliminary data.</text>
</comment>
<evidence type="ECO:0008006" key="3">
    <source>
        <dbReference type="Google" id="ProtNLM"/>
    </source>
</evidence>
<organism evidence="1 2">
    <name type="scientific">candidate division WWE3 bacterium RIFOXYA2_FULL_46_9</name>
    <dbReference type="NCBI Taxonomy" id="1802636"/>
    <lineage>
        <taxon>Bacteria</taxon>
        <taxon>Katanobacteria</taxon>
    </lineage>
</organism>
<dbReference type="Proteomes" id="UP000176614">
    <property type="component" value="Unassembled WGS sequence"/>
</dbReference>
<sequence>MEKLIEVDKLIEEAEKAGIDLGKGTAYNRLRYFTKMGWLPNMKRVKNSTGHIKGHYPIEALELLKKIAKLKKQNIANDKIGTYIKSFHQTQGIKSIFHSSEFQKSAKVSLVALIIILVLLAESGLVKIGKSYSKSIPNPVQNFGVILQNGTSFVPKDRNEVYIELPNSSASSFVHVTFLDNYSPAARYWVEKPENKSGFVVKLDTKVYSDTSFNWWVTK</sequence>
<dbReference type="EMBL" id="MEVT01000020">
    <property type="protein sequence ID" value="OGC62352.1"/>
    <property type="molecule type" value="Genomic_DNA"/>
</dbReference>
<evidence type="ECO:0000313" key="2">
    <source>
        <dbReference type="Proteomes" id="UP000176614"/>
    </source>
</evidence>
<evidence type="ECO:0000313" key="1">
    <source>
        <dbReference type="EMBL" id="OGC62352.1"/>
    </source>
</evidence>
<protein>
    <recommendedName>
        <fullName evidence="3">HTH merR-type domain-containing protein</fullName>
    </recommendedName>
</protein>
<proteinExistence type="predicted"/>